<evidence type="ECO:0000313" key="5">
    <source>
        <dbReference type="Proteomes" id="UP001208692"/>
    </source>
</evidence>
<organism evidence="2 4">
    <name type="scientific">Capnocytophaga catalasegens</name>
    <dbReference type="NCBI Taxonomy" id="1004260"/>
    <lineage>
        <taxon>Bacteria</taxon>
        <taxon>Pseudomonadati</taxon>
        <taxon>Bacteroidota</taxon>
        <taxon>Flavobacteriia</taxon>
        <taxon>Flavobacteriales</taxon>
        <taxon>Flavobacteriaceae</taxon>
        <taxon>Capnocytophaga</taxon>
    </lineage>
</organism>
<evidence type="ECO:0000313" key="3">
    <source>
        <dbReference type="EMBL" id="GJM52898.1"/>
    </source>
</evidence>
<dbReference type="AlphaFoldDB" id="A0AAV5AQK9"/>
<name>A0AAV5AQK9_9FLAO</name>
<proteinExistence type="predicted"/>
<dbReference type="Proteomes" id="UP001207736">
    <property type="component" value="Unassembled WGS sequence"/>
</dbReference>
<keyword evidence="1" id="KW-0472">Membrane</keyword>
<keyword evidence="1" id="KW-0812">Transmembrane</keyword>
<dbReference type="EMBL" id="BQKB01000022">
    <property type="protein sequence ID" value="GJM52898.1"/>
    <property type="molecule type" value="Genomic_DNA"/>
</dbReference>
<evidence type="ECO:0000256" key="1">
    <source>
        <dbReference type="SAM" id="Phobius"/>
    </source>
</evidence>
<reference evidence="2 5" key="1">
    <citation type="submission" date="2021-11" db="EMBL/GenBank/DDBJ databases">
        <title>Draft genome sequence of Capnocytophaga sp. strain KC07075 isolated from cat oral cavity.</title>
        <authorList>
            <person name="Suzuki M."/>
            <person name="Imaoka K."/>
            <person name="Kimura M."/>
            <person name="Morikawa S."/>
            <person name="Maeda K."/>
        </authorList>
    </citation>
    <scope>NUCLEOTIDE SEQUENCE</scope>
    <source>
        <strain evidence="2">KC07075</strain>
        <strain evidence="3 5">KC07079</strain>
    </source>
</reference>
<evidence type="ECO:0000313" key="4">
    <source>
        <dbReference type="Proteomes" id="UP001207736"/>
    </source>
</evidence>
<feature type="transmembrane region" description="Helical" evidence="1">
    <location>
        <begin position="7"/>
        <end position="27"/>
    </location>
</feature>
<dbReference type="Proteomes" id="UP001208692">
    <property type="component" value="Unassembled WGS sequence"/>
</dbReference>
<accession>A0AAV5AQK9</accession>
<protein>
    <submittedName>
        <fullName evidence="2">Uncharacterized protein</fullName>
    </submittedName>
</protein>
<dbReference type="EMBL" id="BQKA01000011">
    <property type="protein sequence ID" value="GJM49619.1"/>
    <property type="molecule type" value="Genomic_DNA"/>
</dbReference>
<sequence length="60" mass="7332">MNFIKKYGLLVVYILFLIYTIERIIHLENNNKRIIFFVALLYLVFRLAQIGFGFYKNREK</sequence>
<feature type="transmembrane region" description="Helical" evidence="1">
    <location>
        <begin position="33"/>
        <end position="55"/>
    </location>
</feature>
<keyword evidence="1" id="KW-1133">Transmembrane helix</keyword>
<comment type="caution">
    <text evidence="2">The sequence shown here is derived from an EMBL/GenBank/DDBJ whole genome shotgun (WGS) entry which is preliminary data.</text>
</comment>
<gene>
    <name evidence="2" type="ORF">RCZ15_05940</name>
    <name evidence="3" type="ORF">RCZ16_12150</name>
</gene>
<evidence type="ECO:0000313" key="2">
    <source>
        <dbReference type="EMBL" id="GJM49619.1"/>
    </source>
</evidence>
<keyword evidence="5" id="KW-1185">Reference proteome</keyword>